<reference evidence="1 2" key="1">
    <citation type="submission" date="2024-02" db="EMBL/GenBank/DDBJ databases">
        <title>Chromosome-scale genome assembly of the rough periwinkle Littorina saxatilis.</title>
        <authorList>
            <person name="De Jode A."/>
            <person name="Faria R."/>
            <person name="Formenti G."/>
            <person name="Sims Y."/>
            <person name="Smith T.P."/>
            <person name="Tracey A."/>
            <person name="Wood J.M.D."/>
            <person name="Zagrodzka Z.B."/>
            <person name="Johannesson K."/>
            <person name="Butlin R.K."/>
            <person name="Leder E.H."/>
        </authorList>
    </citation>
    <scope>NUCLEOTIDE SEQUENCE [LARGE SCALE GENOMIC DNA]</scope>
    <source>
        <strain evidence="1">Snail1</strain>
        <tissue evidence="1">Muscle</tissue>
    </source>
</reference>
<keyword evidence="2" id="KW-1185">Reference proteome</keyword>
<name>A0AAN9G100_9CAEN</name>
<protein>
    <submittedName>
        <fullName evidence="1">Uncharacterized protein</fullName>
    </submittedName>
</protein>
<evidence type="ECO:0000313" key="1">
    <source>
        <dbReference type="EMBL" id="KAK7090919.1"/>
    </source>
</evidence>
<dbReference type="Proteomes" id="UP001374579">
    <property type="component" value="Unassembled WGS sequence"/>
</dbReference>
<accession>A0AAN9G100</accession>
<comment type="caution">
    <text evidence="1">The sequence shown here is derived from an EMBL/GenBank/DDBJ whole genome shotgun (WGS) entry which is preliminary data.</text>
</comment>
<organism evidence="1 2">
    <name type="scientific">Littorina saxatilis</name>
    <dbReference type="NCBI Taxonomy" id="31220"/>
    <lineage>
        <taxon>Eukaryota</taxon>
        <taxon>Metazoa</taxon>
        <taxon>Spiralia</taxon>
        <taxon>Lophotrochozoa</taxon>
        <taxon>Mollusca</taxon>
        <taxon>Gastropoda</taxon>
        <taxon>Caenogastropoda</taxon>
        <taxon>Littorinimorpha</taxon>
        <taxon>Littorinoidea</taxon>
        <taxon>Littorinidae</taxon>
        <taxon>Littorina</taxon>
    </lineage>
</organism>
<gene>
    <name evidence="1" type="ORF">V1264_010655</name>
</gene>
<proteinExistence type="predicted"/>
<dbReference type="AlphaFoldDB" id="A0AAN9G100"/>
<sequence length="109" mass="12444">MGDKTLEPVDCGLKQDPKKPNEVMLVYGELDDEVTIEDIEITPEKQPDESIIVKFKCKNLFHNSGPIPGAIWKDLDKGQKPKLDEGFCKWTLKKGNHKTMPDLKKYFVV</sequence>
<evidence type="ECO:0000313" key="2">
    <source>
        <dbReference type="Proteomes" id="UP001374579"/>
    </source>
</evidence>
<dbReference type="EMBL" id="JBAMIC010000024">
    <property type="protein sequence ID" value="KAK7090919.1"/>
    <property type="molecule type" value="Genomic_DNA"/>
</dbReference>